<keyword evidence="2" id="KW-0812">Transmembrane</keyword>
<reference evidence="3 4" key="1">
    <citation type="submission" date="2018-03" db="EMBL/GenBank/DDBJ databases">
        <title>Genomic Encyclopedia of Archaeal and Bacterial Type Strains, Phase II (KMG-II): from individual species to whole genera.</title>
        <authorList>
            <person name="Goeker M."/>
        </authorList>
    </citation>
    <scope>NUCLEOTIDE SEQUENCE [LARGE SCALE GENOMIC DNA]</scope>
    <source>
        <strain evidence="3 4">DSM 44889</strain>
    </source>
</reference>
<evidence type="ECO:0000313" key="4">
    <source>
        <dbReference type="Proteomes" id="UP000245469"/>
    </source>
</evidence>
<sequence>MNEPEQTPVDLDFVEDPSASEQDRADDADLARLLRGRVLTLEAPPSRVDVAAITGGAAPGARPAGCWGGGRRRVVWVVVGAAAAAAAVFAAVVIGGRHLGPTEPAERRGAVATEDGGGTAAVPLRAGVPELPAEEVTRLEALQDRMPLAPPTYFAEPFSTWTTPVECTTNEPVVGPDVAPAVLDGLETSGLRQVCATAAGIAGFNGDNSADDVKFLYRFYLPAGVDLDDVGLGNAPDHGVSWTVIDLDESAQAIQPGDWPSESGGGVTTVRWQDAFASVHRWGPGRTDLTWVEPHGWSDASGAHPVTVRATVAADPVLAVRAAVGFLNQGGIRVVRGDDGSLLLVPDSDPRGEMQALGGGRLTRTPEGCLVLGHGDGGFQLVLWPYGTMWDAGEQVLRVPADHDERIDYSLGDDVVLGGGEGDSQYANALVPAGCTSGKVWVSGGAVHSVDFQAEAPPSASSDEVGPFGATSQQLTAVSLAEGSYAVVSPHVPDAGGLRGSGGAKITGDVGILAGGCFGIVPETPVVWPEGTIALPDGSGVQLPGGAVVRVGDQLDAGGSFGAVTFTGRAAGCPGAHVAFVSATSLR</sequence>
<evidence type="ECO:0000256" key="1">
    <source>
        <dbReference type="SAM" id="MobiDB-lite"/>
    </source>
</evidence>
<keyword evidence="2" id="KW-0472">Membrane</keyword>
<dbReference type="AlphaFoldDB" id="A0A316ADK2"/>
<feature type="region of interest" description="Disordered" evidence="1">
    <location>
        <begin position="1"/>
        <end position="24"/>
    </location>
</feature>
<dbReference type="RefSeq" id="WP_109773458.1">
    <property type="nucleotide sequence ID" value="NZ_QGDQ01000005.1"/>
</dbReference>
<dbReference type="OrthoDB" id="5120200at2"/>
<keyword evidence="2" id="KW-1133">Transmembrane helix</keyword>
<gene>
    <name evidence="3" type="ORF">BXY45_105163</name>
</gene>
<keyword evidence="4" id="KW-1185">Reference proteome</keyword>
<evidence type="ECO:0000313" key="3">
    <source>
        <dbReference type="EMBL" id="PWJ54954.1"/>
    </source>
</evidence>
<dbReference type="Proteomes" id="UP000245469">
    <property type="component" value="Unassembled WGS sequence"/>
</dbReference>
<evidence type="ECO:0000256" key="2">
    <source>
        <dbReference type="SAM" id="Phobius"/>
    </source>
</evidence>
<dbReference type="EMBL" id="QGDQ01000005">
    <property type="protein sequence ID" value="PWJ54954.1"/>
    <property type="molecule type" value="Genomic_DNA"/>
</dbReference>
<protein>
    <submittedName>
        <fullName evidence="3">Uncharacterized protein</fullName>
    </submittedName>
</protein>
<organism evidence="3 4">
    <name type="scientific">Quadrisphaera granulorum</name>
    <dbReference type="NCBI Taxonomy" id="317664"/>
    <lineage>
        <taxon>Bacteria</taxon>
        <taxon>Bacillati</taxon>
        <taxon>Actinomycetota</taxon>
        <taxon>Actinomycetes</taxon>
        <taxon>Kineosporiales</taxon>
        <taxon>Kineosporiaceae</taxon>
        <taxon>Quadrisphaera</taxon>
    </lineage>
</organism>
<comment type="caution">
    <text evidence="3">The sequence shown here is derived from an EMBL/GenBank/DDBJ whole genome shotgun (WGS) entry which is preliminary data.</text>
</comment>
<proteinExistence type="predicted"/>
<accession>A0A316ADK2</accession>
<feature type="transmembrane region" description="Helical" evidence="2">
    <location>
        <begin position="74"/>
        <end position="94"/>
    </location>
</feature>
<name>A0A316ADK2_9ACTN</name>